<gene>
    <name evidence="3" type="ORF">NCTC10754_00668</name>
    <name evidence="2" type="ORF">PI499_05985</name>
</gene>
<dbReference type="RefSeq" id="WP_169916159.1">
    <property type="nucleotide sequence ID" value="NZ_CAACYJ010000012.1"/>
</dbReference>
<reference evidence="2 5" key="2">
    <citation type="submission" date="2023-01" db="EMBL/GenBank/DDBJ databases">
        <title>Effects of deletion of Siderophore biosynthase gene in Pseudomonas fragi on quorum sensing and spoliage ability.</title>
        <authorList>
            <person name="Cui F."/>
            <person name="Wang D."/>
            <person name="Liu J."/>
            <person name="Wang Q."/>
            <person name="Li T."/>
            <person name="Li J."/>
        </authorList>
    </citation>
    <scope>NUCLEOTIDE SEQUENCE [LARGE SCALE GENOMIC DNA]</scope>
    <source>
        <strain evidence="2 5">MS-10</strain>
    </source>
</reference>
<evidence type="ECO:0000313" key="3">
    <source>
        <dbReference type="EMBL" id="VFB18132.1"/>
    </source>
</evidence>
<name>A0A449IF60_PSEFR</name>
<protein>
    <submittedName>
        <fullName evidence="3">Putative toxin-antitoxin system antitoxin component</fullName>
    </submittedName>
    <submittedName>
        <fullName evidence="2">Type II toxin-antitoxin system Phd/YefM family antitoxin</fullName>
    </submittedName>
</protein>
<evidence type="ECO:0000256" key="1">
    <source>
        <dbReference type="ARBA" id="ARBA00009981"/>
    </source>
</evidence>
<dbReference type="Proteomes" id="UP000330809">
    <property type="component" value="Unassembled WGS sequence"/>
</dbReference>
<comment type="similarity">
    <text evidence="1">Belongs to the phD/YefM antitoxin family.</text>
</comment>
<proteinExistence type="inferred from homology"/>
<dbReference type="InterPro" id="IPR051405">
    <property type="entry name" value="phD/YefM_antitoxin"/>
</dbReference>
<evidence type="ECO:0000313" key="4">
    <source>
        <dbReference type="Proteomes" id="UP000330809"/>
    </source>
</evidence>
<dbReference type="PANTHER" id="PTHR33713:SF1">
    <property type="entry name" value="CYTOPLASMIC PROTEIN"/>
    <property type="match status" value="1"/>
</dbReference>
<dbReference type="SUPFAM" id="SSF143120">
    <property type="entry name" value="YefM-like"/>
    <property type="match status" value="1"/>
</dbReference>
<evidence type="ECO:0000313" key="2">
    <source>
        <dbReference type="EMBL" id="MDA7021431.1"/>
    </source>
</evidence>
<reference evidence="3 4" key="1">
    <citation type="submission" date="2019-02" db="EMBL/GenBank/DDBJ databases">
        <authorList>
            <consortium name="Pathogen Informatics"/>
        </authorList>
    </citation>
    <scope>NUCLEOTIDE SEQUENCE [LARGE SCALE GENOMIC DNA]</scope>
    <source>
        <strain evidence="3 4">3012STDY7103891</strain>
    </source>
</reference>
<sequence>MTFAMLAKVAASVTDLKKDPMGTYRESGGDPMVILNRNEPAFYILSPERYELLLEMIDDAELARLVKERRGNPTIKVEIDELIATAEKN</sequence>
<dbReference type="Proteomes" id="UP001212337">
    <property type="component" value="Unassembled WGS sequence"/>
</dbReference>
<organism evidence="3 4">
    <name type="scientific">Pseudomonas fragi</name>
    <dbReference type="NCBI Taxonomy" id="296"/>
    <lineage>
        <taxon>Bacteria</taxon>
        <taxon>Pseudomonadati</taxon>
        <taxon>Pseudomonadota</taxon>
        <taxon>Gammaproteobacteria</taxon>
        <taxon>Pseudomonadales</taxon>
        <taxon>Pseudomonadaceae</taxon>
        <taxon>Pseudomonas</taxon>
    </lineage>
</organism>
<dbReference type="PANTHER" id="PTHR33713">
    <property type="entry name" value="ANTITOXIN YAFN-RELATED"/>
    <property type="match status" value="1"/>
</dbReference>
<dbReference type="EMBL" id="JAQJVI010000005">
    <property type="protein sequence ID" value="MDA7021431.1"/>
    <property type="molecule type" value="Genomic_DNA"/>
</dbReference>
<dbReference type="EMBL" id="CAACYJ010000012">
    <property type="protein sequence ID" value="VFB18132.1"/>
    <property type="molecule type" value="Genomic_DNA"/>
</dbReference>
<keyword evidence="5" id="KW-1185">Reference proteome</keyword>
<dbReference type="GeneID" id="89542064"/>
<accession>A0A449IF60</accession>
<evidence type="ECO:0000313" key="5">
    <source>
        <dbReference type="Proteomes" id="UP001212337"/>
    </source>
</evidence>
<dbReference type="AlphaFoldDB" id="A0A449IF60"/>
<dbReference type="InterPro" id="IPR036165">
    <property type="entry name" value="YefM-like_sf"/>
</dbReference>